<keyword evidence="3" id="KW-1003">Cell membrane</keyword>
<dbReference type="CDD" id="cd03254">
    <property type="entry name" value="ABCC_Glucan_exporter_like"/>
    <property type="match status" value="1"/>
</dbReference>
<keyword evidence="4 9" id="KW-0812">Transmembrane</keyword>
<dbReference type="PANTHER" id="PTHR43394:SF1">
    <property type="entry name" value="ATP-BINDING CASSETTE SUB-FAMILY B MEMBER 10, MITOCHONDRIAL"/>
    <property type="match status" value="1"/>
</dbReference>
<accession>A0A9D1FT02</accession>
<evidence type="ECO:0000313" key="12">
    <source>
        <dbReference type="EMBL" id="HIS79486.1"/>
    </source>
</evidence>
<reference evidence="12" key="2">
    <citation type="journal article" date="2021" name="PeerJ">
        <title>Extensive microbial diversity within the chicken gut microbiome revealed by metagenomics and culture.</title>
        <authorList>
            <person name="Gilroy R."/>
            <person name="Ravi A."/>
            <person name="Getino M."/>
            <person name="Pursley I."/>
            <person name="Horton D.L."/>
            <person name="Alikhan N.F."/>
            <person name="Baker D."/>
            <person name="Gharbi K."/>
            <person name="Hall N."/>
            <person name="Watson M."/>
            <person name="Adriaenssens E.M."/>
            <person name="Foster-Nyarko E."/>
            <person name="Jarju S."/>
            <person name="Secka A."/>
            <person name="Antonio M."/>
            <person name="Oren A."/>
            <person name="Chaudhuri R.R."/>
            <person name="La Ragione R."/>
            <person name="Hildebrand F."/>
            <person name="Pallen M.J."/>
        </authorList>
    </citation>
    <scope>NUCLEOTIDE SEQUENCE</scope>
    <source>
        <strain evidence="12">6086</strain>
    </source>
</reference>
<evidence type="ECO:0000259" key="10">
    <source>
        <dbReference type="PROSITE" id="PS50893"/>
    </source>
</evidence>
<keyword evidence="7 9" id="KW-1133">Transmembrane helix</keyword>
<dbReference type="PROSITE" id="PS50929">
    <property type="entry name" value="ABC_TM1F"/>
    <property type="match status" value="1"/>
</dbReference>
<keyword evidence="2" id="KW-0813">Transport</keyword>
<dbReference type="Gene3D" id="3.40.50.300">
    <property type="entry name" value="P-loop containing nucleotide triphosphate hydrolases"/>
    <property type="match status" value="1"/>
</dbReference>
<dbReference type="FunFam" id="3.40.50.300:FF:000287">
    <property type="entry name" value="Multidrug ABC transporter ATP-binding protein"/>
    <property type="match status" value="1"/>
</dbReference>
<dbReference type="PROSITE" id="PS00211">
    <property type="entry name" value="ABC_TRANSPORTER_1"/>
    <property type="match status" value="1"/>
</dbReference>
<sequence>MKSKRPQDTRRALQRVLLYMGAYKWTMLLVAILVIVSAGANIMGTYLFKPLINRYILPGDMKGLAGALVWMGLMYLLGAAATLGYSQLMVHVAQKIVGRIRSDLFRHTQKLPLTYFDAHTHGDLMSHFTNDVDTLQEALNNSFAMLIQSFITVSGTIIMLLVLDARLSLIVFFFLFLMALYIRHNGKLSKKYFSEQQAHLGSINGFVEEMVAGQKVEKVFNHEPQDFEEFCRRNEALREASTKALTYSGMTVPTVVALSYVNYAVSACVGGLFALSGLTDLGTLASYLVYVRQSAMPMNQFTQQINFLLVALASAERIFEMMNEEPEEDEGTVTLCNVRKREDGTLEECEEYCGLFAWKVPYLSETPGHIPKKQELRDAQGVTYSLVPLKGDVRFHDVVFGYVPEKTILNGISLYAKPGQKIAFVGSTGAGKTTIINLINRFYEISGGTILYDGINIRDMKKDDLRRSLSMVIQDTHLFTGTISDNIRYGRLYASEEDVREAAKIANADSFIRRLPKGYDTMLEGDGANLSQGQRQLLAIARAAISRPPVLILDEATSSIDTRTEKLIEQGMDALMDGRTVFVIAHRLSTVRNSKAIMVLEKGTIIERGSHEELLEQKGRYYQLYTGQFELE</sequence>
<feature type="transmembrane region" description="Helical" evidence="9">
    <location>
        <begin position="167"/>
        <end position="183"/>
    </location>
</feature>
<reference evidence="12" key="1">
    <citation type="submission" date="2020-10" db="EMBL/GenBank/DDBJ databases">
        <authorList>
            <person name="Gilroy R."/>
        </authorList>
    </citation>
    <scope>NUCLEOTIDE SEQUENCE</scope>
    <source>
        <strain evidence="12">6086</strain>
    </source>
</reference>
<dbReference type="Gene3D" id="1.20.1560.10">
    <property type="entry name" value="ABC transporter type 1, transmembrane domain"/>
    <property type="match status" value="1"/>
</dbReference>
<gene>
    <name evidence="12" type="ORF">IAD03_08965</name>
</gene>
<feature type="transmembrane region" description="Helical" evidence="9">
    <location>
        <begin position="269"/>
        <end position="290"/>
    </location>
</feature>
<dbReference type="InterPro" id="IPR036640">
    <property type="entry name" value="ABC1_TM_sf"/>
</dbReference>
<dbReference type="SMART" id="SM00382">
    <property type="entry name" value="AAA"/>
    <property type="match status" value="1"/>
</dbReference>
<dbReference type="GO" id="GO:0016887">
    <property type="term" value="F:ATP hydrolysis activity"/>
    <property type="evidence" value="ECO:0007669"/>
    <property type="project" value="InterPro"/>
</dbReference>
<dbReference type="GO" id="GO:0015421">
    <property type="term" value="F:ABC-type oligopeptide transporter activity"/>
    <property type="evidence" value="ECO:0007669"/>
    <property type="project" value="TreeGrafter"/>
</dbReference>
<dbReference type="SUPFAM" id="SSF90123">
    <property type="entry name" value="ABC transporter transmembrane region"/>
    <property type="match status" value="1"/>
</dbReference>
<dbReference type="InterPro" id="IPR011527">
    <property type="entry name" value="ABC1_TM_dom"/>
</dbReference>
<proteinExistence type="predicted"/>
<dbReference type="InterPro" id="IPR003439">
    <property type="entry name" value="ABC_transporter-like_ATP-bd"/>
</dbReference>
<feature type="transmembrane region" description="Helical" evidence="9">
    <location>
        <begin position="63"/>
        <end position="85"/>
    </location>
</feature>
<protein>
    <submittedName>
        <fullName evidence="12">ABC transporter ATP-binding protein</fullName>
    </submittedName>
</protein>
<feature type="domain" description="ABC transmembrane type-1" evidence="11">
    <location>
        <begin position="28"/>
        <end position="308"/>
    </location>
</feature>
<dbReference type="PROSITE" id="PS50893">
    <property type="entry name" value="ABC_TRANSPORTER_2"/>
    <property type="match status" value="1"/>
</dbReference>
<evidence type="ECO:0000313" key="13">
    <source>
        <dbReference type="Proteomes" id="UP000824141"/>
    </source>
</evidence>
<keyword evidence="5" id="KW-0547">Nucleotide-binding</keyword>
<evidence type="ECO:0000256" key="5">
    <source>
        <dbReference type="ARBA" id="ARBA00022741"/>
    </source>
</evidence>
<dbReference type="Proteomes" id="UP000824141">
    <property type="component" value="Unassembled WGS sequence"/>
</dbReference>
<evidence type="ECO:0000256" key="8">
    <source>
        <dbReference type="ARBA" id="ARBA00023136"/>
    </source>
</evidence>
<evidence type="ECO:0000256" key="6">
    <source>
        <dbReference type="ARBA" id="ARBA00022840"/>
    </source>
</evidence>
<evidence type="ECO:0000256" key="1">
    <source>
        <dbReference type="ARBA" id="ARBA00004651"/>
    </source>
</evidence>
<dbReference type="GO" id="GO:0005524">
    <property type="term" value="F:ATP binding"/>
    <property type="evidence" value="ECO:0007669"/>
    <property type="project" value="UniProtKB-KW"/>
</dbReference>
<keyword evidence="6 12" id="KW-0067">ATP-binding</keyword>
<dbReference type="AlphaFoldDB" id="A0A9D1FT02"/>
<dbReference type="EMBL" id="DVJM01000190">
    <property type="protein sequence ID" value="HIS79486.1"/>
    <property type="molecule type" value="Genomic_DNA"/>
</dbReference>
<dbReference type="InterPro" id="IPR017871">
    <property type="entry name" value="ABC_transporter-like_CS"/>
</dbReference>
<dbReference type="CDD" id="cd18547">
    <property type="entry name" value="ABC_6TM_Tm288_like"/>
    <property type="match status" value="1"/>
</dbReference>
<dbReference type="InterPro" id="IPR039421">
    <property type="entry name" value="Type_1_exporter"/>
</dbReference>
<comment type="caution">
    <text evidence="12">The sequence shown here is derived from an EMBL/GenBank/DDBJ whole genome shotgun (WGS) entry which is preliminary data.</text>
</comment>
<dbReference type="Pfam" id="PF00664">
    <property type="entry name" value="ABC_membrane"/>
    <property type="match status" value="1"/>
</dbReference>
<keyword evidence="8 9" id="KW-0472">Membrane</keyword>
<evidence type="ECO:0000256" key="3">
    <source>
        <dbReference type="ARBA" id="ARBA00022475"/>
    </source>
</evidence>
<dbReference type="Pfam" id="PF00005">
    <property type="entry name" value="ABC_tran"/>
    <property type="match status" value="1"/>
</dbReference>
<dbReference type="SUPFAM" id="SSF52540">
    <property type="entry name" value="P-loop containing nucleoside triphosphate hydrolases"/>
    <property type="match status" value="1"/>
</dbReference>
<evidence type="ECO:0000256" key="9">
    <source>
        <dbReference type="SAM" id="Phobius"/>
    </source>
</evidence>
<dbReference type="GO" id="GO:0005886">
    <property type="term" value="C:plasma membrane"/>
    <property type="evidence" value="ECO:0007669"/>
    <property type="project" value="UniProtKB-SubCell"/>
</dbReference>
<feature type="transmembrane region" description="Helical" evidence="9">
    <location>
        <begin position="21"/>
        <end position="43"/>
    </location>
</feature>
<evidence type="ECO:0000259" key="11">
    <source>
        <dbReference type="PROSITE" id="PS50929"/>
    </source>
</evidence>
<dbReference type="PANTHER" id="PTHR43394">
    <property type="entry name" value="ATP-DEPENDENT PERMEASE MDL1, MITOCHONDRIAL"/>
    <property type="match status" value="1"/>
</dbReference>
<comment type="subcellular location">
    <subcellularLocation>
        <location evidence="1">Cell membrane</location>
        <topology evidence="1">Multi-pass membrane protein</topology>
    </subcellularLocation>
</comment>
<feature type="domain" description="ABC transporter" evidence="10">
    <location>
        <begin position="393"/>
        <end position="627"/>
    </location>
</feature>
<name>A0A9D1FT02_9FIRM</name>
<feature type="transmembrane region" description="Helical" evidence="9">
    <location>
        <begin position="143"/>
        <end position="161"/>
    </location>
</feature>
<dbReference type="FunFam" id="1.20.1560.10:FF:000011">
    <property type="entry name" value="Multidrug ABC transporter ATP-binding protein"/>
    <property type="match status" value="1"/>
</dbReference>
<evidence type="ECO:0000256" key="7">
    <source>
        <dbReference type="ARBA" id="ARBA00022989"/>
    </source>
</evidence>
<evidence type="ECO:0000256" key="4">
    <source>
        <dbReference type="ARBA" id="ARBA00022692"/>
    </source>
</evidence>
<dbReference type="InterPro" id="IPR003593">
    <property type="entry name" value="AAA+_ATPase"/>
</dbReference>
<dbReference type="InterPro" id="IPR027417">
    <property type="entry name" value="P-loop_NTPase"/>
</dbReference>
<organism evidence="12 13">
    <name type="scientific">Candidatus Caccousia stercoris</name>
    <dbReference type="NCBI Taxonomy" id="2840723"/>
    <lineage>
        <taxon>Bacteria</taxon>
        <taxon>Bacillati</taxon>
        <taxon>Bacillota</taxon>
        <taxon>Clostridia</taxon>
        <taxon>Eubacteriales</taxon>
        <taxon>Oscillospiraceae</taxon>
        <taxon>Oscillospiraceae incertae sedis</taxon>
        <taxon>Candidatus Caccousia</taxon>
    </lineage>
</organism>
<evidence type="ECO:0000256" key="2">
    <source>
        <dbReference type="ARBA" id="ARBA00022448"/>
    </source>
</evidence>